<name>A0A840NCC4_9PSEU</name>
<protein>
    <recommendedName>
        <fullName evidence="1">DnaJ homologue subfamily C member 28 conserved domain-containing protein</fullName>
    </recommendedName>
</protein>
<keyword evidence="3" id="KW-1185">Reference proteome</keyword>
<dbReference type="InterPro" id="IPR018961">
    <property type="entry name" value="DnaJ_homolog_subfam-C_membr-28"/>
</dbReference>
<dbReference type="EMBL" id="JACHIV010000001">
    <property type="protein sequence ID" value="MBB5069590.1"/>
    <property type="molecule type" value="Genomic_DNA"/>
</dbReference>
<dbReference type="AlphaFoldDB" id="A0A840NCC4"/>
<evidence type="ECO:0000313" key="2">
    <source>
        <dbReference type="EMBL" id="MBB5069590.1"/>
    </source>
</evidence>
<organism evidence="2 3">
    <name type="scientific">Saccharopolyspora gloriosae</name>
    <dbReference type="NCBI Taxonomy" id="455344"/>
    <lineage>
        <taxon>Bacteria</taxon>
        <taxon>Bacillati</taxon>
        <taxon>Actinomycetota</taxon>
        <taxon>Actinomycetes</taxon>
        <taxon>Pseudonocardiales</taxon>
        <taxon>Pseudonocardiaceae</taxon>
        <taxon>Saccharopolyspora</taxon>
    </lineage>
</organism>
<proteinExistence type="predicted"/>
<dbReference type="Pfam" id="PF09350">
    <property type="entry name" value="DJC28_CD"/>
    <property type="match status" value="1"/>
</dbReference>
<accession>A0A840NCC4</accession>
<evidence type="ECO:0000259" key="1">
    <source>
        <dbReference type="Pfam" id="PF09350"/>
    </source>
</evidence>
<evidence type="ECO:0000313" key="3">
    <source>
        <dbReference type="Proteomes" id="UP000580474"/>
    </source>
</evidence>
<feature type="domain" description="DnaJ homologue subfamily C member 28 conserved" evidence="1">
    <location>
        <begin position="14"/>
        <end position="84"/>
    </location>
</feature>
<reference evidence="2 3" key="1">
    <citation type="submission" date="2020-08" db="EMBL/GenBank/DDBJ databases">
        <title>Sequencing the genomes of 1000 actinobacteria strains.</title>
        <authorList>
            <person name="Klenk H.-P."/>
        </authorList>
    </citation>
    <scope>NUCLEOTIDE SEQUENCE [LARGE SCALE GENOMIC DNA]</scope>
    <source>
        <strain evidence="2 3">DSM 45582</strain>
    </source>
</reference>
<sequence>MTERKPLGMTFESWIDRQIRVAQERGDFNDLEGTGKPLPGAGQPHDELWWVKGYVEREGLSREALLPTPLQLRKEIERLPETARELPTEQAVRDVADDLNRRIVAWLRTPSGPQVPIATVRVDDLVARWRDDRATTGRTPTPPVQNRPVERDGRWRRFTRYLRGTTRFPARTRP</sequence>
<gene>
    <name evidence="2" type="ORF">BJ969_002678</name>
</gene>
<comment type="caution">
    <text evidence="2">The sequence shown here is derived from an EMBL/GenBank/DDBJ whole genome shotgun (WGS) entry which is preliminary data.</text>
</comment>
<dbReference type="RefSeq" id="WP_184479257.1">
    <property type="nucleotide sequence ID" value="NZ_JACHIV010000001.1"/>
</dbReference>
<dbReference type="Proteomes" id="UP000580474">
    <property type="component" value="Unassembled WGS sequence"/>
</dbReference>